<dbReference type="PANTHER" id="PTHR47966">
    <property type="entry name" value="BETA-SITE APP-CLEAVING ENZYME, ISOFORM A-RELATED"/>
    <property type="match status" value="1"/>
</dbReference>
<keyword evidence="15" id="KW-1185">Reference proteome</keyword>
<dbReference type="SUPFAM" id="SSF50630">
    <property type="entry name" value="Acid proteases"/>
    <property type="match status" value="1"/>
</dbReference>
<evidence type="ECO:0000256" key="5">
    <source>
        <dbReference type="ARBA" id="ARBA00022729"/>
    </source>
</evidence>
<dbReference type="Gene3D" id="2.40.70.10">
    <property type="entry name" value="Acid Proteases"/>
    <property type="match status" value="2"/>
</dbReference>
<keyword evidence="5 12" id="KW-0732">Signal</keyword>
<evidence type="ECO:0000256" key="9">
    <source>
        <dbReference type="ARBA" id="ARBA00023157"/>
    </source>
</evidence>
<proteinExistence type="inferred from homology"/>
<dbReference type="FunFam" id="2.40.70.10:FF:000058">
    <property type="entry name" value="ASpartyl Protease"/>
    <property type="match status" value="1"/>
</dbReference>
<evidence type="ECO:0000313" key="14">
    <source>
        <dbReference type="EMBL" id="RCN33186.1"/>
    </source>
</evidence>
<evidence type="ECO:0000256" key="12">
    <source>
        <dbReference type="SAM" id="SignalP"/>
    </source>
</evidence>
<keyword evidence="6" id="KW-0064">Aspartyl protease</keyword>
<feature type="domain" description="Peptidase A1" evidence="13">
    <location>
        <begin position="69"/>
        <end position="388"/>
    </location>
</feature>
<evidence type="ECO:0000256" key="3">
    <source>
        <dbReference type="ARBA" id="ARBA00022525"/>
    </source>
</evidence>
<dbReference type="GO" id="GO:0005764">
    <property type="term" value="C:lysosome"/>
    <property type="evidence" value="ECO:0007669"/>
    <property type="project" value="TreeGrafter"/>
</dbReference>
<dbReference type="GO" id="GO:0004190">
    <property type="term" value="F:aspartic-type endopeptidase activity"/>
    <property type="evidence" value="ECO:0007669"/>
    <property type="project" value="UniProtKB-KW"/>
</dbReference>
<keyword evidence="4 14" id="KW-0645">Protease</keyword>
<dbReference type="Proteomes" id="UP000252519">
    <property type="component" value="Unassembled WGS sequence"/>
</dbReference>
<organism evidence="14 15">
    <name type="scientific">Ancylostoma caninum</name>
    <name type="common">Dog hookworm</name>
    <dbReference type="NCBI Taxonomy" id="29170"/>
    <lineage>
        <taxon>Eukaryota</taxon>
        <taxon>Metazoa</taxon>
        <taxon>Ecdysozoa</taxon>
        <taxon>Nematoda</taxon>
        <taxon>Chromadorea</taxon>
        <taxon>Rhabditida</taxon>
        <taxon>Rhabditina</taxon>
        <taxon>Rhabditomorpha</taxon>
        <taxon>Strongyloidea</taxon>
        <taxon>Ancylostomatidae</taxon>
        <taxon>Ancylostomatinae</taxon>
        <taxon>Ancylostoma</taxon>
    </lineage>
</organism>
<gene>
    <name evidence="14" type="ORF">ANCCAN_20996</name>
</gene>
<feature type="disulfide bond" evidence="11">
    <location>
        <begin position="312"/>
        <end position="348"/>
    </location>
</feature>
<comment type="subcellular location">
    <subcellularLocation>
        <location evidence="1">Secreted</location>
    </subcellularLocation>
</comment>
<name>A0A368FLX8_ANCCA</name>
<dbReference type="GO" id="GO:0006508">
    <property type="term" value="P:proteolysis"/>
    <property type="evidence" value="ECO:0007669"/>
    <property type="project" value="UniProtKB-KW"/>
</dbReference>
<dbReference type="InterPro" id="IPR021109">
    <property type="entry name" value="Peptidase_aspartic_dom_sf"/>
</dbReference>
<evidence type="ECO:0000313" key="15">
    <source>
        <dbReference type="Proteomes" id="UP000252519"/>
    </source>
</evidence>
<dbReference type="InterPro" id="IPR033121">
    <property type="entry name" value="PEPTIDASE_A1"/>
</dbReference>
<evidence type="ECO:0000256" key="4">
    <source>
        <dbReference type="ARBA" id="ARBA00022670"/>
    </source>
</evidence>
<evidence type="ECO:0000256" key="1">
    <source>
        <dbReference type="ARBA" id="ARBA00004613"/>
    </source>
</evidence>
<dbReference type="PRINTS" id="PR00792">
    <property type="entry name" value="PEPSIN"/>
</dbReference>
<evidence type="ECO:0000256" key="10">
    <source>
        <dbReference type="ARBA" id="ARBA00023180"/>
    </source>
</evidence>
<evidence type="ECO:0000256" key="2">
    <source>
        <dbReference type="ARBA" id="ARBA00007447"/>
    </source>
</evidence>
<keyword evidence="10" id="KW-0325">Glycoprotein</keyword>
<keyword evidence="8" id="KW-0865">Zymogen</keyword>
<evidence type="ECO:0000256" key="6">
    <source>
        <dbReference type="ARBA" id="ARBA00022750"/>
    </source>
</evidence>
<dbReference type="GO" id="GO:0005576">
    <property type="term" value="C:extracellular region"/>
    <property type="evidence" value="ECO:0007669"/>
    <property type="project" value="UniProtKB-SubCell"/>
</dbReference>
<accession>A0A368FLX8</accession>
<keyword evidence="9 11" id="KW-1015">Disulfide bond</keyword>
<feature type="signal peptide" evidence="12">
    <location>
        <begin position="1"/>
        <end position="16"/>
    </location>
</feature>
<feature type="chain" id="PRO_5016743893" evidence="12">
    <location>
        <begin position="17"/>
        <end position="395"/>
    </location>
</feature>
<dbReference type="OrthoDB" id="5853681at2759"/>
<dbReference type="STRING" id="29170.A0A368FLX8"/>
<dbReference type="InterPro" id="IPR034164">
    <property type="entry name" value="Pepsin-like_dom"/>
</dbReference>
<evidence type="ECO:0000259" key="13">
    <source>
        <dbReference type="PROSITE" id="PS51767"/>
    </source>
</evidence>
<sequence length="395" mass="43907">MRFILTLAAITAVLHAKSFKIDVRSTGSLRAKLITSGQHRQYLDQQRKYRVQNFRAEPLQIMDYADEFYVGEVHVGTPGQRTQLAMGTAVPGSWLIDSNCDSMACNGHSVNGFTRHKFDTLNSSTFNRKEKAFAIMYGYGVCEGYMATDVFSFAGLNIPGQDVGIAQYVNDYFGYLPIDGMFSLAWLAFVADNETTPLRRAFDDLDKPIFTVWLDKKVNLTAGGNRGLFTFGDFDHDHCEEDANYALSTDIVYWQFSIDGYFISSHRQDKKAEAISDTGAPWIGAPQEVIDTVANVTGAKYDASRDIYTVPCDVTETLPDFNIVINGREYAIPSAVYVVDIGLSDGNCVIAFFSLGENVPEPSWVLGATFIRNYCHVYDVGAKQIGFSKAKHTDV</sequence>
<reference evidence="14 15" key="1">
    <citation type="submission" date="2014-10" db="EMBL/GenBank/DDBJ databases">
        <title>Draft genome of the hookworm Ancylostoma caninum.</title>
        <authorList>
            <person name="Mitreva M."/>
        </authorList>
    </citation>
    <scope>NUCLEOTIDE SEQUENCE [LARGE SCALE GENOMIC DNA]</scope>
    <source>
        <strain evidence="14 15">Baltimore</strain>
    </source>
</reference>
<dbReference type="Pfam" id="PF00026">
    <property type="entry name" value="Asp"/>
    <property type="match status" value="1"/>
</dbReference>
<evidence type="ECO:0000256" key="11">
    <source>
        <dbReference type="PIRSR" id="PIRSR601461-2"/>
    </source>
</evidence>
<dbReference type="AlphaFoldDB" id="A0A368FLX8"/>
<dbReference type="CDD" id="cd05471">
    <property type="entry name" value="pepsin_like"/>
    <property type="match status" value="1"/>
</dbReference>
<dbReference type="PROSITE" id="PS51767">
    <property type="entry name" value="PEPTIDASE_A1"/>
    <property type="match status" value="1"/>
</dbReference>
<comment type="caution">
    <text evidence="14">The sequence shown here is derived from an EMBL/GenBank/DDBJ whole genome shotgun (WGS) entry which is preliminary data.</text>
</comment>
<evidence type="ECO:0000256" key="7">
    <source>
        <dbReference type="ARBA" id="ARBA00022801"/>
    </source>
</evidence>
<dbReference type="PANTHER" id="PTHR47966:SF8">
    <property type="entry name" value="ASPARTIC PROTEASE 1-RELATED"/>
    <property type="match status" value="1"/>
</dbReference>
<keyword evidence="7" id="KW-0378">Hydrolase</keyword>
<protein>
    <submittedName>
        <fullName evidence="14">Eukaryotic aspartyl protease</fullName>
    </submittedName>
</protein>
<comment type="similarity">
    <text evidence="2">Belongs to the peptidase A1 family.</text>
</comment>
<dbReference type="InterPro" id="IPR001461">
    <property type="entry name" value="Aspartic_peptidase_A1"/>
</dbReference>
<dbReference type="EMBL" id="JOJR01000960">
    <property type="protein sequence ID" value="RCN33186.1"/>
    <property type="molecule type" value="Genomic_DNA"/>
</dbReference>
<keyword evidence="3" id="KW-0964">Secreted</keyword>
<evidence type="ECO:0000256" key="8">
    <source>
        <dbReference type="ARBA" id="ARBA00023145"/>
    </source>
</evidence>